<keyword evidence="4" id="KW-1185">Reference proteome</keyword>
<dbReference type="InterPro" id="IPR003496">
    <property type="entry name" value="ABA_WDS"/>
</dbReference>
<evidence type="ECO:0000313" key="4">
    <source>
        <dbReference type="Proteomes" id="UP000541444"/>
    </source>
</evidence>
<protein>
    <submittedName>
        <fullName evidence="3">Uncharacterized protein</fullName>
    </submittedName>
</protein>
<feature type="region of interest" description="Disordered" evidence="2">
    <location>
        <begin position="1"/>
        <end position="27"/>
    </location>
</feature>
<sequence>MSEEKHHHGLFQHKKETPVLVEDGGDYSSSTVNYEKIEKEQQYKKHVKEEKHHKRMGHLGEIGTAAATAIALHEKHEAKKDPEHAHRHKLKEKIAEAAAVGGG</sequence>
<evidence type="ECO:0000313" key="3">
    <source>
        <dbReference type="EMBL" id="KAF6154256.1"/>
    </source>
</evidence>
<dbReference type="EMBL" id="JACGCM010001504">
    <property type="protein sequence ID" value="KAF6154256.1"/>
    <property type="molecule type" value="Genomic_DNA"/>
</dbReference>
<dbReference type="AlphaFoldDB" id="A0A7J7MH91"/>
<feature type="non-terminal residue" evidence="3">
    <location>
        <position position="1"/>
    </location>
</feature>
<evidence type="ECO:0000256" key="2">
    <source>
        <dbReference type="SAM" id="MobiDB-lite"/>
    </source>
</evidence>
<accession>A0A7J7MH91</accession>
<comment type="similarity">
    <text evidence="1">Belongs to the abscisic acid and water stress-induced protein family.</text>
</comment>
<name>A0A7J7MH91_9MAGN</name>
<dbReference type="Proteomes" id="UP000541444">
    <property type="component" value="Unassembled WGS sequence"/>
</dbReference>
<organism evidence="3 4">
    <name type="scientific">Kingdonia uniflora</name>
    <dbReference type="NCBI Taxonomy" id="39325"/>
    <lineage>
        <taxon>Eukaryota</taxon>
        <taxon>Viridiplantae</taxon>
        <taxon>Streptophyta</taxon>
        <taxon>Embryophyta</taxon>
        <taxon>Tracheophyta</taxon>
        <taxon>Spermatophyta</taxon>
        <taxon>Magnoliopsida</taxon>
        <taxon>Ranunculales</taxon>
        <taxon>Circaeasteraceae</taxon>
        <taxon>Kingdonia</taxon>
    </lineage>
</organism>
<proteinExistence type="inferred from homology"/>
<reference evidence="3 4" key="1">
    <citation type="journal article" date="2020" name="IScience">
        <title>Genome Sequencing of the Endangered Kingdonia uniflora (Circaeasteraceae, Ranunculales) Reveals Potential Mechanisms of Evolutionary Specialization.</title>
        <authorList>
            <person name="Sun Y."/>
            <person name="Deng T."/>
            <person name="Zhang A."/>
            <person name="Moore M.J."/>
            <person name="Landis J.B."/>
            <person name="Lin N."/>
            <person name="Zhang H."/>
            <person name="Zhang X."/>
            <person name="Huang J."/>
            <person name="Zhang X."/>
            <person name="Sun H."/>
            <person name="Wang H."/>
        </authorList>
    </citation>
    <scope>NUCLEOTIDE SEQUENCE [LARGE SCALE GENOMIC DNA]</scope>
    <source>
        <strain evidence="3">TB1705</strain>
        <tissue evidence="3">Leaf</tissue>
    </source>
</reference>
<gene>
    <name evidence="3" type="ORF">GIB67_042883</name>
</gene>
<evidence type="ECO:0000256" key="1">
    <source>
        <dbReference type="ARBA" id="ARBA00007160"/>
    </source>
</evidence>
<comment type="caution">
    <text evidence="3">The sequence shown here is derived from an EMBL/GenBank/DDBJ whole genome shotgun (WGS) entry which is preliminary data.</text>
</comment>
<dbReference type="Pfam" id="PF02496">
    <property type="entry name" value="ABA_WDS"/>
    <property type="match status" value="1"/>
</dbReference>
<dbReference type="PANTHER" id="PTHR33801">
    <property type="entry name" value="ABSCISIC STRESS-RIPENING PROTEIN 5"/>
    <property type="match status" value="1"/>
</dbReference>